<dbReference type="OrthoDB" id="4144896at2"/>
<dbReference type="Proteomes" id="UP000248889">
    <property type="component" value="Unassembled WGS sequence"/>
</dbReference>
<keyword evidence="2" id="KW-1185">Reference proteome</keyword>
<protein>
    <recommendedName>
        <fullName evidence="3">IrrE N-terminal-like domain-containing protein</fullName>
    </recommendedName>
</protein>
<name>A0A2X0IM24_9ACTN</name>
<evidence type="ECO:0000313" key="2">
    <source>
        <dbReference type="Proteomes" id="UP000248889"/>
    </source>
</evidence>
<dbReference type="RefSeq" id="WP_111500201.1">
    <property type="nucleotide sequence ID" value="NZ_QKYN01000032.1"/>
</dbReference>
<evidence type="ECO:0000313" key="1">
    <source>
        <dbReference type="EMBL" id="RAG86164.1"/>
    </source>
</evidence>
<dbReference type="AlphaFoldDB" id="A0A2X0IM24"/>
<gene>
    <name evidence="1" type="ORF">DN069_08160</name>
</gene>
<accession>A0A2X0IM24</accession>
<comment type="caution">
    <text evidence="1">The sequence shown here is derived from an EMBL/GenBank/DDBJ whole genome shotgun (WGS) entry which is preliminary data.</text>
</comment>
<organism evidence="1 2">
    <name type="scientific">Streptacidiphilus pinicola</name>
    <dbReference type="NCBI Taxonomy" id="2219663"/>
    <lineage>
        <taxon>Bacteria</taxon>
        <taxon>Bacillati</taxon>
        <taxon>Actinomycetota</taxon>
        <taxon>Actinomycetes</taxon>
        <taxon>Kitasatosporales</taxon>
        <taxon>Streptomycetaceae</taxon>
        <taxon>Streptacidiphilus</taxon>
    </lineage>
</organism>
<reference evidence="1 2" key="1">
    <citation type="submission" date="2018-06" db="EMBL/GenBank/DDBJ databases">
        <title>Streptacidiphilus pinicola sp. nov., isolated from pine grove soil.</title>
        <authorList>
            <person name="Roh S.G."/>
            <person name="Park S."/>
            <person name="Kim M.-K."/>
            <person name="Yun B.-R."/>
            <person name="Park J."/>
            <person name="Kim M.J."/>
            <person name="Kim Y.S."/>
            <person name="Kim S.B."/>
        </authorList>
    </citation>
    <scope>NUCLEOTIDE SEQUENCE [LARGE SCALE GENOMIC DNA]</scope>
    <source>
        <strain evidence="1 2">MMS16-CNU450</strain>
    </source>
</reference>
<evidence type="ECO:0008006" key="3">
    <source>
        <dbReference type="Google" id="ProtNLM"/>
    </source>
</evidence>
<dbReference type="EMBL" id="QKYN01000032">
    <property type="protein sequence ID" value="RAG86164.1"/>
    <property type="molecule type" value="Genomic_DNA"/>
</dbReference>
<sequence length="181" mass="19965">MDDRQLRRECADLVRSLDVPSPFNIPALADTIAAQRGRTIELVPMPMAPRPNSPCGLWVATDGIDYVMYSEQTTRRQQQHIQLHELAHILLGHESTETDEDEMARLLMPNLDPALVRLVLGRTVYDSTEERRAETVASLIPLHVGRQAGAPHPTTAVSTGAATLAHHLGAALERSAPRKQD</sequence>
<proteinExistence type="predicted"/>